<evidence type="ECO:0000313" key="2">
    <source>
        <dbReference type="Proteomes" id="UP000828390"/>
    </source>
</evidence>
<dbReference type="Proteomes" id="UP000828390">
    <property type="component" value="Unassembled WGS sequence"/>
</dbReference>
<name>A0A9D4K6F9_DREPO</name>
<dbReference type="AlphaFoldDB" id="A0A9D4K6F9"/>
<proteinExistence type="predicted"/>
<accession>A0A9D4K6F9</accession>
<keyword evidence="2" id="KW-1185">Reference proteome</keyword>
<comment type="caution">
    <text evidence="1">The sequence shown here is derived from an EMBL/GenBank/DDBJ whole genome shotgun (WGS) entry which is preliminary data.</text>
</comment>
<gene>
    <name evidence="1" type="ORF">DPMN_107293</name>
</gene>
<evidence type="ECO:0000313" key="1">
    <source>
        <dbReference type="EMBL" id="KAH3833975.1"/>
    </source>
</evidence>
<organism evidence="1 2">
    <name type="scientific">Dreissena polymorpha</name>
    <name type="common">Zebra mussel</name>
    <name type="synonym">Mytilus polymorpha</name>
    <dbReference type="NCBI Taxonomy" id="45954"/>
    <lineage>
        <taxon>Eukaryota</taxon>
        <taxon>Metazoa</taxon>
        <taxon>Spiralia</taxon>
        <taxon>Lophotrochozoa</taxon>
        <taxon>Mollusca</taxon>
        <taxon>Bivalvia</taxon>
        <taxon>Autobranchia</taxon>
        <taxon>Heteroconchia</taxon>
        <taxon>Euheterodonta</taxon>
        <taxon>Imparidentia</taxon>
        <taxon>Neoheterodontei</taxon>
        <taxon>Myida</taxon>
        <taxon>Dreissenoidea</taxon>
        <taxon>Dreissenidae</taxon>
        <taxon>Dreissena</taxon>
    </lineage>
</organism>
<reference evidence="1" key="2">
    <citation type="submission" date="2020-11" db="EMBL/GenBank/DDBJ databases">
        <authorList>
            <person name="McCartney M.A."/>
            <person name="Auch B."/>
            <person name="Kono T."/>
            <person name="Mallez S."/>
            <person name="Becker A."/>
            <person name="Gohl D.M."/>
            <person name="Silverstein K.A.T."/>
            <person name="Koren S."/>
            <person name="Bechman K.B."/>
            <person name="Herman A."/>
            <person name="Abrahante J.E."/>
            <person name="Garbe J."/>
        </authorList>
    </citation>
    <scope>NUCLEOTIDE SEQUENCE</scope>
    <source>
        <strain evidence="1">Duluth1</strain>
        <tissue evidence="1">Whole animal</tissue>
    </source>
</reference>
<sequence>MWLLERLTTPNQVNGDGAVVAGRGRNKALDRARSQKFPMKAGKPPIWLWYQLISISTWWEHGTACTCRLPVELQYNWVEVVLEISPPHTTDTTPADSEAPADFPTTLLCIKPSPVTRILSSDKPKAANCEARLIRKLWDIMPTQPGRTREMRLAKTAEIGIS</sequence>
<reference evidence="1" key="1">
    <citation type="journal article" date="2019" name="bioRxiv">
        <title>The Genome of the Zebra Mussel, Dreissena polymorpha: A Resource for Invasive Species Research.</title>
        <authorList>
            <person name="McCartney M.A."/>
            <person name="Auch B."/>
            <person name="Kono T."/>
            <person name="Mallez S."/>
            <person name="Zhang Y."/>
            <person name="Obille A."/>
            <person name="Becker A."/>
            <person name="Abrahante J.E."/>
            <person name="Garbe J."/>
            <person name="Badalamenti J.P."/>
            <person name="Herman A."/>
            <person name="Mangelson H."/>
            <person name="Liachko I."/>
            <person name="Sullivan S."/>
            <person name="Sone E.D."/>
            <person name="Koren S."/>
            <person name="Silverstein K.A.T."/>
            <person name="Beckman K.B."/>
            <person name="Gohl D.M."/>
        </authorList>
    </citation>
    <scope>NUCLEOTIDE SEQUENCE</scope>
    <source>
        <strain evidence="1">Duluth1</strain>
        <tissue evidence="1">Whole animal</tissue>
    </source>
</reference>
<protein>
    <submittedName>
        <fullName evidence="1">Uncharacterized protein</fullName>
    </submittedName>
</protein>
<dbReference type="EMBL" id="JAIWYP010000004">
    <property type="protein sequence ID" value="KAH3833975.1"/>
    <property type="molecule type" value="Genomic_DNA"/>
</dbReference>